<keyword evidence="2" id="KW-1133">Transmembrane helix</keyword>
<dbReference type="KEGG" id="tim:GMBLW1_04850"/>
<evidence type="ECO:0000256" key="1">
    <source>
        <dbReference type="SAM" id="MobiDB-lite"/>
    </source>
</evidence>
<dbReference type="InParanoid" id="A0A6C2YR60"/>
<dbReference type="InterPro" id="IPR038765">
    <property type="entry name" value="Papain-like_cys_pep_sf"/>
</dbReference>
<feature type="domain" description="7 transmembrane helices usually fused to an inactive transglutaminase" evidence="4">
    <location>
        <begin position="310"/>
        <end position="513"/>
    </location>
</feature>
<evidence type="ECO:0000313" key="5">
    <source>
        <dbReference type="EMBL" id="VIP03475.1"/>
    </source>
</evidence>
<keyword evidence="2" id="KW-0812">Transmembrane</keyword>
<feature type="region of interest" description="Disordered" evidence="1">
    <location>
        <begin position="126"/>
        <end position="148"/>
    </location>
</feature>
<feature type="transmembrane region" description="Helical" evidence="2">
    <location>
        <begin position="362"/>
        <end position="381"/>
    </location>
</feature>
<keyword evidence="6" id="KW-1185">Reference proteome</keyword>
<evidence type="ECO:0000259" key="4">
    <source>
        <dbReference type="Pfam" id="PF14402"/>
    </source>
</evidence>
<feature type="transmembrane region" description="Helical" evidence="2">
    <location>
        <begin position="479"/>
        <end position="501"/>
    </location>
</feature>
<gene>
    <name evidence="5" type="ORF">GMBLW1_04850</name>
</gene>
<proteinExistence type="predicted"/>
<sequence length="538" mass="60114">MAWTAHSQSTRKTIQLATACLLVAIGWFALRPFLLASVWILPAEWEEIRLNFIILPRTAEDELQFHAASDPAFVPTRPPAITIHDGWELQSAHLGDRQTHWILKRTSESSSASTIGWEWRVARPREDRQSANPVPHRPAPTADDLAEEPGIPVNDIAVAAEARKLVEYSDHPDERLESLFQSVDRLPIGTPLEQCRHLVALCRNRLFPARLVWGVDWQPETGTAALQVWVEAWSENRWHFLCPTTHRFDRFPRNRIALTWGGHAMLEQSNGVAIAFDRYRIHAASGAEIATASSDPFWLRAMRGMMWFLSPMRLSESGRQLAEWLLLMPVAGLLIVISRNLIGMTTFGTFTPALLGIAFRDAPVGLLLALLVVILLVGWILRKGLQHLHLLQIPRATLVLTGVVGTLLIGLLLAHDTRIDLQRTGALFPLIILTGMIERFWTLEEEDGSKAALQTLGQTLLVAGMIAIVIRLIPISHALLIAPEGVLILAAATLILGRYTGYRLTELLRFRELRESPVSELGPIAEHRITLQSRLGQS</sequence>
<feature type="transmembrane region" description="Helical" evidence="2">
    <location>
        <begin position="426"/>
        <end position="443"/>
    </location>
</feature>
<dbReference type="Proteomes" id="UP000464378">
    <property type="component" value="Chromosome"/>
</dbReference>
<dbReference type="InterPro" id="IPR025840">
    <property type="entry name" value="7TM_transglut"/>
</dbReference>
<evidence type="ECO:0000313" key="6">
    <source>
        <dbReference type="Proteomes" id="UP000464378"/>
    </source>
</evidence>
<reference evidence="5" key="1">
    <citation type="submission" date="2019-04" db="EMBL/GenBank/DDBJ databases">
        <authorList>
            <consortium name="Science for Life Laboratories"/>
        </authorList>
    </citation>
    <scope>NUCLEOTIDE SEQUENCE</scope>
    <source>
        <strain evidence="5">MBLW1</strain>
    </source>
</reference>
<dbReference type="AlphaFoldDB" id="A0A6C2YR60"/>
<feature type="transmembrane region" description="Helical" evidence="2">
    <location>
        <begin position="321"/>
        <end position="342"/>
    </location>
</feature>
<dbReference type="Pfam" id="PF01841">
    <property type="entry name" value="Transglut_core"/>
    <property type="match status" value="1"/>
</dbReference>
<keyword evidence="2" id="KW-0472">Membrane</keyword>
<accession>A0A6C2YR60</accession>
<dbReference type="SUPFAM" id="SSF54001">
    <property type="entry name" value="Cysteine proteinases"/>
    <property type="match status" value="1"/>
</dbReference>
<evidence type="ECO:0000256" key="2">
    <source>
        <dbReference type="SAM" id="Phobius"/>
    </source>
</evidence>
<dbReference type="EMBL" id="LR593887">
    <property type="protein sequence ID" value="VTS04321.1"/>
    <property type="molecule type" value="Genomic_DNA"/>
</dbReference>
<dbReference type="EMBL" id="LR586016">
    <property type="protein sequence ID" value="VIP03475.1"/>
    <property type="molecule type" value="Genomic_DNA"/>
</dbReference>
<evidence type="ECO:0008006" key="7">
    <source>
        <dbReference type="Google" id="ProtNLM"/>
    </source>
</evidence>
<feature type="transmembrane region" description="Helical" evidence="2">
    <location>
        <begin position="16"/>
        <end position="41"/>
    </location>
</feature>
<feature type="transmembrane region" description="Helical" evidence="2">
    <location>
        <begin position="455"/>
        <end position="473"/>
    </location>
</feature>
<protein>
    <recommendedName>
        <fullName evidence="7">7 transmembrane helices usually fused to an inactive transglutaminase domain-containing protein</fullName>
    </recommendedName>
</protein>
<evidence type="ECO:0000259" key="3">
    <source>
        <dbReference type="Pfam" id="PF01841"/>
    </source>
</evidence>
<dbReference type="InterPro" id="IPR002931">
    <property type="entry name" value="Transglutaminase-like"/>
</dbReference>
<dbReference type="RefSeq" id="WP_162658567.1">
    <property type="nucleotide sequence ID" value="NZ_LR593887.1"/>
</dbReference>
<feature type="transmembrane region" description="Helical" evidence="2">
    <location>
        <begin position="393"/>
        <end position="414"/>
    </location>
</feature>
<feature type="domain" description="Transglutaminase-like" evidence="3">
    <location>
        <begin position="160"/>
        <end position="239"/>
    </location>
</feature>
<organism evidence="5">
    <name type="scientific">Tuwongella immobilis</name>
    <dbReference type="NCBI Taxonomy" id="692036"/>
    <lineage>
        <taxon>Bacteria</taxon>
        <taxon>Pseudomonadati</taxon>
        <taxon>Planctomycetota</taxon>
        <taxon>Planctomycetia</taxon>
        <taxon>Gemmatales</taxon>
        <taxon>Gemmataceae</taxon>
        <taxon>Tuwongella</taxon>
    </lineage>
</organism>
<name>A0A6C2YR60_9BACT</name>
<dbReference type="Pfam" id="PF14402">
    <property type="entry name" value="7TM_transglut"/>
    <property type="match status" value="1"/>
</dbReference>